<dbReference type="InterPro" id="IPR007428">
    <property type="entry name" value="MlaA"/>
</dbReference>
<comment type="caution">
    <text evidence="4">The sequence shown here is derived from an EMBL/GenBank/DDBJ whole genome shotgun (WGS) entry which is preliminary data.</text>
</comment>
<dbReference type="PRINTS" id="PR01805">
    <property type="entry name" value="VACJLIPOPROT"/>
</dbReference>
<evidence type="ECO:0000256" key="2">
    <source>
        <dbReference type="ARBA" id="ARBA00022729"/>
    </source>
</evidence>
<dbReference type="Proteomes" id="UP000246145">
    <property type="component" value="Unassembled WGS sequence"/>
</dbReference>
<organism evidence="4 5">
    <name type="scientific">Pusillimonas noertemannii</name>
    <dbReference type="NCBI Taxonomy" id="305977"/>
    <lineage>
        <taxon>Bacteria</taxon>
        <taxon>Pseudomonadati</taxon>
        <taxon>Pseudomonadota</taxon>
        <taxon>Betaproteobacteria</taxon>
        <taxon>Burkholderiales</taxon>
        <taxon>Alcaligenaceae</taxon>
        <taxon>Pusillimonas</taxon>
    </lineage>
</organism>
<evidence type="ECO:0000313" key="4">
    <source>
        <dbReference type="EMBL" id="PVY62670.1"/>
    </source>
</evidence>
<dbReference type="AlphaFoldDB" id="A0A2U1CNT0"/>
<proteinExistence type="inferred from homology"/>
<keyword evidence="2" id="KW-0732">Signal</keyword>
<dbReference type="GO" id="GO:0120010">
    <property type="term" value="P:intermembrane phospholipid transfer"/>
    <property type="evidence" value="ECO:0007669"/>
    <property type="project" value="TreeGrafter"/>
</dbReference>
<evidence type="ECO:0000256" key="1">
    <source>
        <dbReference type="ARBA" id="ARBA00010634"/>
    </source>
</evidence>
<protein>
    <submittedName>
        <fullName evidence="4">Phospholipid-binding lipoprotein MlaA</fullName>
    </submittedName>
</protein>
<accession>A0A2U1CNT0</accession>
<keyword evidence="5" id="KW-1185">Reference proteome</keyword>
<keyword evidence="4" id="KW-0449">Lipoprotein</keyword>
<dbReference type="EMBL" id="QEKO01000002">
    <property type="protein sequence ID" value="PVY62670.1"/>
    <property type="molecule type" value="Genomic_DNA"/>
</dbReference>
<feature type="region of interest" description="Disordered" evidence="3">
    <location>
        <begin position="254"/>
        <end position="295"/>
    </location>
</feature>
<dbReference type="GO" id="GO:0016020">
    <property type="term" value="C:membrane"/>
    <property type="evidence" value="ECO:0007669"/>
    <property type="project" value="InterPro"/>
</dbReference>
<gene>
    <name evidence="4" type="ORF">C7440_2165</name>
</gene>
<dbReference type="OrthoDB" id="9785326at2"/>
<feature type="compositionally biased region" description="Low complexity" evidence="3">
    <location>
        <begin position="283"/>
        <end position="295"/>
    </location>
</feature>
<evidence type="ECO:0000313" key="5">
    <source>
        <dbReference type="Proteomes" id="UP000246145"/>
    </source>
</evidence>
<feature type="compositionally biased region" description="Polar residues" evidence="3">
    <location>
        <begin position="1"/>
        <end position="21"/>
    </location>
</feature>
<dbReference type="STRING" id="1231391.GCA_000308195_00755"/>
<feature type="compositionally biased region" description="Acidic residues" evidence="3">
    <location>
        <begin position="268"/>
        <end position="282"/>
    </location>
</feature>
<evidence type="ECO:0000256" key="3">
    <source>
        <dbReference type="SAM" id="MobiDB-lite"/>
    </source>
</evidence>
<name>A0A2U1CNT0_9BURK</name>
<dbReference type="PANTHER" id="PTHR30035:SF3">
    <property type="entry name" value="INTERMEMBRANE PHOSPHOLIPID TRANSPORT SYSTEM LIPOPROTEIN MLAA"/>
    <property type="match status" value="1"/>
</dbReference>
<reference evidence="4 5" key="1">
    <citation type="submission" date="2018-04" db="EMBL/GenBank/DDBJ databases">
        <title>Genomic Encyclopedia of Type Strains, Phase IV (KMG-IV): sequencing the most valuable type-strain genomes for metagenomic binning, comparative biology and taxonomic classification.</title>
        <authorList>
            <person name="Goeker M."/>
        </authorList>
    </citation>
    <scope>NUCLEOTIDE SEQUENCE [LARGE SCALE GENOMIC DNA]</scope>
    <source>
        <strain evidence="4 5">DSM 10065</strain>
    </source>
</reference>
<comment type="similarity">
    <text evidence="1">Belongs to the MlaA family.</text>
</comment>
<dbReference type="Pfam" id="PF04333">
    <property type="entry name" value="MlaA"/>
    <property type="match status" value="1"/>
</dbReference>
<feature type="region of interest" description="Disordered" evidence="3">
    <location>
        <begin position="1"/>
        <end position="25"/>
    </location>
</feature>
<sequence length="295" mass="31817">MAPDTQTAENKQIMNKNTTKSETSRRLGRLAPVVALTAFFAGCAHVPNPTPQDPWESYNRSMFQFNEAFDKALFKPIATGYKQLTPEPARNCIHNIFANMADLWASVNSFLQGRGHDGVNMLGRVLFNSTMGLGGCIDVASMNGSQRISNDFGVTLGVWGFKPGPYVVLPFIGSSNVRDAAGIGTMFAAGASSYTPIMAIDNVPLRNTILGVAAVDLRASLLDADDLVDRIALDRYSFIRDAFIQRRQSLVQGSRVDPDAPYGTLPDYSDDELPDYSDDEEAPAAPASGSAPATP</sequence>
<dbReference type="PANTHER" id="PTHR30035">
    <property type="entry name" value="LIPOPROTEIN VACJ-RELATED"/>
    <property type="match status" value="1"/>
</dbReference>